<feature type="transmembrane region" description="Helical" evidence="1">
    <location>
        <begin position="36"/>
        <end position="62"/>
    </location>
</feature>
<keyword evidence="1" id="KW-0812">Transmembrane</keyword>
<gene>
    <name evidence="2" type="ORF">CFK39_12535</name>
</gene>
<evidence type="ECO:0000313" key="2">
    <source>
        <dbReference type="EMBL" id="ASK66501.1"/>
    </source>
</evidence>
<evidence type="ECO:0000313" key="3">
    <source>
        <dbReference type="Proteomes" id="UP000198398"/>
    </source>
</evidence>
<dbReference type="OrthoDB" id="3830423at2"/>
<name>A0A220UEX7_9MICO</name>
<feature type="transmembrane region" description="Helical" evidence="1">
    <location>
        <begin position="69"/>
        <end position="85"/>
    </location>
</feature>
<keyword evidence="1" id="KW-0472">Membrane</keyword>
<sequence>MSFLMSLLVVLHLIFWAVALGTWVAAARTRQPNPGMAHAVAGAVVIGIVMAVLISIPGLLPWEPNHMKLGIKLLVGLVAVALAYIAKKKGPETSSAVWFGIPTAIVVNVVVAVFV</sequence>
<dbReference type="AlphaFoldDB" id="A0A220UEX7"/>
<evidence type="ECO:0008006" key="4">
    <source>
        <dbReference type="Google" id="ProtNLM"/>
    </source>
</evidence>
<keyword evidence="3" id="KW-1185">Reference proteome</keyword>
<protein>
    <recommendedName>
        <fullName evidence="4">Integral membrane protein</fullName>
    </recommendedName>
</protein>
<dbReference type="Proteomes" id="UP000198398">
    <property type="component" value="Chromosome"/>
</dbReference>
<dbReference type="EMBL" id="CP022316">
    <property type="protein sequence ID" value="ASK66501.1"/>
    <property type="molecule type" value="Genomic_DNA"/>
</dbReference>
<evidence type="ECO:0000256" key="1">
    <source>
        <dbReference type="SAM" id="Phobius"/>
    </source>
</evidence>
<organism evidence="2 3">
    <name type="scientific">Brachybacterium avium</name>
    <dbReference type="NCBI Taxonomy" id="2017485"/>
    <lineage>
        <taxon>Bacteria</taxon>
        <taxon>Bacillati</taxon>
        <taxon>Actinomycetota</taxon>
        <taxon>Actinomycetes</taxon>
        <taxon>Micrococcales</taxon>
        <taxon>Dermabacteraceae</taxon>
        <taxon>Brachybacterium</taxon>
    </lineage>
</organism>
<feature type="transmembrane region" description="Helical" evidence="1">
    <location>
        <begin position="97"/>
        <end position="114"/>
    </location>
</feature>
<proteinExistence type="predicted"/>
<keyword evidence="1" id="KW-1133">Transmembrane helix</keyword>
<accession>A0A220UEX7</accession>
<dbReference type="KEGG" id="brv:CFK39_12535"/>
<reference evidence="3" key="1">
    <citation type="submission" date="2017-07" db="EMBL/GenBank/DDBJ databases">
        <title>Brachybacterium sp. VR2415.</title>
        <authorList>
            <person name="Tak E.J."/>
            <person name="Bae J.-W."/>
        </authorList>
    </citation>
    <scope>NUCLEOTIDE SEQUENCE [LARGE SCALE GENOMIC DNA]</scope>
    <source>
        <strain evidence="3">VR2415</strain>
    </source>
</reference>
<dbReference type="RefSeq" id="WP_089065741.1">
    <property type="nucleotide sequence ID" value="NZ_CP022316.1"/>
</dbReference>